<dbReference type="Pfam" id="PF12681">
    <property type="entry name" value="Glyoxalase_2"/>
    <property type="match status" value="1"/>
</dbReference>
<gene>
    <name evidence="2" type="ORF">CDQ91_12175</name>
</gene>
<accession>A0A246JTL1</accession>
<dbReference type="PROSITE" id="PS51819">
    <property type="entry name" value="VOC"/>
    <property type="match status" value="1"/>
</dbReference>
<dbReference type="InterPro" id="IPR037523">
    <property type="entry name" value="VOC_core"/>
</dbReference>
<sequence length="133" mass="14917">MTDQPQHSIVAILPCTDLDVSTAFYERLGLAVEGDYGSYRILSDGAGWQLHLTSESPDGWLVPGQNPFGLYFYTARVEDIAERMRDHILEREKAPTHKPWGMYEFALSDPDETLVRIGWPSRLIGEAPALPSP</sequence>
<comment type="caution">
    <text evidence="2">The sequence shown here is derived from an EMBL/GenBank/DDBJ whole genome shotgun (WGS) entry which is preliminary data.</text>
</comment>
<dbReference type="Proteomes" id="UP000197097">
    <property type="component" value="Unassembled WGS sequence"/>
</dbReference>
<evidence type="ECO:0000313" key="3">
    <source>
        <dbReference type="Proteomes" id="UP000197097"/>
    </source>
</evidence>
<protein>
    <submittedName>
        <fullName evidence="2">Glyoxalase</fullName>
    </submittedName>
</protein>
<dbReference type="InterPro" id="IPR029068">
    <property type="entry name" value="Glyas_Bleomycin-R_OHBP_Dase"/>
</dbReference>
<dbReference type="InterPro" id="IPR025870">
    <property type="entry name" value="Glyoxalase-like_dom"/>
</dbReference>
<dbReference type="OrthoDB" id="5951485at2"/>
<keyword evidence="3" id="KW-1185">Reference proteome</keyword>
<name>A0A246JTL1_9SPHN</name>
<evidence type="ECO:0000313" key="2">
    <source>
        <dbReference type="EMBL" id="OWQ96267.1"/>
    </source>
</evidence>
<dbReference type="SUPFAM" id="SSF54593">
    <property type="entry name" value="Glyoxalase/Bleomycin resistance protein/Dihydroxybiphenyl dioxygenase"/>
    <property type="match status" value="1"/>
</dbReference>
<feature type="domain" description="VOC" evidence="1">
    <location>
        <begin position="5"/>
        <end position="120"/>
    </location>
</feature>
<evidence type="ECO:0000259" key="1">
    <source>
        <dbReference type="PROSITE" id="PS51819"/>
    </source>
</evidence>
<dbReference type="EMBL" id="NISJ01000006">
    <property type="protein sequence ID" value="OWQ96267.1"/>
    <property type="molecule type" value="Genomic_DNA"/>
</dbReference>
<proteinExistence type="predicted"/>
<dbReference type="RefSeq" id="WP_088473016.1">
    <property type="nucleotide sequence ID" value="NZ_NISJ01000006.1"/>
</dbReference>
<dbReference type="Gene3D" id="3.10.180.10">
    <property type="entry name" value="2,3-Dihydroxybiphenyl 1,2-Dioxygenase, domain 1"/>
    <property type="match status" value="1"/>
</dbReference>
<organism evidence="2 3">
    <name type="scientific">Sphingopyxis witflariensis</name>
    <dbReference type="NCBI Taxonomy" id="173675"/>
    <lineage>
        <taxon>Bacteria</taxon>
        <taxon>Pseudomonadati</taxon>
        <taxon>Pseudomonadota</taxon>
        <taxon>Alphaproteobacteria</taxon>
        <taxon>Sphingomonadales</taxon>
        <taxon>Sphingomonadaceae</taxon>
        <taxon>Sphingopyxis</taxon>
    </lineage>
</organism>
<dbReference type="AlphaFoldDB" id="A0A246JTL1"/>
<reference evidence="2 3" key="1">
    <citation type="journal article" date="2002" name="Int. J. Syst. Evol. Microbiol.">
        <title>Sphingopyxis witflariensis sp. nov., isolated from activated sludge.</title>
        <authorList>
            <person name="Kampfer P."/>
            <person name="Witzenberger R."/>
            <person name="Denner E.B."/>
            <person name="Busse H.J."/>
            <person name="Neef A."/>
        </authorList>
    </citation>
    <scope>NUCLEOTIDE SEQUENCE [LARGE SCALE GENOMIC DNA]</scope>
    <source>
        <strain evidence="2 3">DSM 14551</strain>
    </source>
</reference>